<accession>A0A4Z2IFF5</accession>
<evidence type="ECO:0000313" key="2">
    <source>
        <dbReference type="EMBL" id="TNN76052.1"/>
    </source>
</evidence>
<dbReference type="Proteomes" id="UP000314294">
    <property type="component" value="Unassembled WGS sequence"/>
</dbReference>
<gene>
    <name evidence="2" type="ORF">EYF80_013815</name>
</gene>
<reference evidence="2 3" key="1">
    <citation type="submission" date="2019-03" db="EMBL/GenBank/DDBJ databases">
        <title>First draft genome of Liparis tanakae, snailfish: a comprehensive survey of snailfish specific genes.</title>
        <authorList>
            <person name="Kim W."/>
            <person name="Song I."/>
            <person name="Jeong J.-H."/>
            <person name="Kim D."/>
            <person name="Kim S."/>
            <person name="Ryu S."/>
            <person name="Song J.Y."/>
            <person name="Lee S.K."/>
        </authorList>
    </citation>
    <scope>NUCLEOTIDE SEQUENCE [LARGE SCALE GENOMIC DNA]</scope>
    <source>
        <tissue evidence="2">Muscle</tissue>
    </source>
</reference>
<protein>
    <submittedName>
        <fullName evidence="2">Uncharacterized protein</fullName>
    </submittedName>
</protein>
<comment type="caution">
    <text evidence="2">The sequence shown here is derived from an EMBL/GenBank/DDBJ whole genome shotgun (WGS) entry which is preliminary data.</text>
</comment>
<feature type="region of interest" description="Disordered" evidence="1">
    <location>
        <begin position="1"/>
        <end position="78"/>
    </location>
</feature>
<feature type="compositionally biased region" description="Polar residues" evidence="1">
    <location>
        <begin position="41"/>
        <end position="50"/>
    </location>
</feature>
<dbReference type="EMBL" id="SRLO01000097">
    <property type="protein sequence ID" value="TNN76052.1"/>
    <property type="molecule type" value="Genomic_DNA"/>
</dbReference>
<dbReference type="AlphaFoldDB" id="A0A4Z2IFF5"/>
<keyword evidence="3" id="KW-1185">Reference proteome</keyword>
<sequence>MEEVPSVHPGSPQYRLTELFSVDPRRPREKPDKRRNFVGNGLQSLTSNGVEGTFHFGDAVGEKRSDWRASGTPEDETR</sequence>
<evidence type="ECO:0000313" key="3">
    <source>
        <dbReference type="Proteomes" id="UP000314294"/>
    </source>
</evidence>
<name>A0A4Z2IFF5_9TELE</name>
<feature type="compositionally biased region" description="Basic and acidic residues" evidence="1">
    <location>
        <begin position="23"/>
        <end position="35"/>
    </location>
</feature>
<proteinExistence type="predicted"/>
<organism evidence="2 3">
    <name type="scientific">Liparis tanakae</name>
    <name type="common">Tanaka's snailfish</name>
    <dbReference type="NCBI Taxonomy" id="230148"/>
    <lineage>
        <taxon>Eukaryota</taxon>
        <taxon>Metazoa</taxon>
        <taxon>Chordata</taxon>
        <taxon>Craniata</taxon>
        <taxon>Vertebrata</taxon>
        <taxon>Euteleostomi</taxon>
        <taxon>Actinopterygii</taxon>
        <taxon>Neopterygii</taxon>
        <taxon>Teleostei</taxon>
        <taxon>Neoteleostei</taxon>
        <taxon>Acanthomorphata</taxon>
        <taxon>Eupercaria</taxon>
        <taxon>Perciformes</taxon>
        <taxon>Cottioidei</taxon>
        <taxon>Cottales</taxon>
        <taxon>Liparidae</taxon>
        <taxon>Liparis</taxon>
    </lineage>
</organism>
<evidence type="ECO:0000256" key="1">
    <source>
        <dbReference type="SAM" id="MobiDB-lite"/>
    </source>
</evidence>